<dbReference type="Pfam" id="PF09851">
    <property type="entry name" value="SHOCT"/>
    <property type="match status" value="1"/>
</dbReference>
<keyword evidence="1" id="KW-1133">Transmembrane helix</keyword>
<dbReference type="EMBL" id="VIKR01000005">
    <property type="protein sequence ID" value="TQV72415.1"/>
    <property type="molecule type" value="Genomic_DNA"/>
</dbReference>
<keyword evidence="1" id="KW-0812">Transmembrane</keyword>
<name>A0A545T5H7_9GAMM</name>
<comment type="caution">
    <text evidence="4">The sequence shown here is derived from an EMBL/GenBank/DDBJ whole genome shotgun (WGS) entry which is preliminary data.</text>
</comment>
<organism evidence="4 5">
    <name type="scientific">Aliikangiella marina</name>
    <dbReference type="NCBI Taxonomy" id="1712262"/>
    <lineage>
        <taxon>Bacteria</taxon>
        <taxon>Pseudomonadati</taxon>
        <taxon>Pseudomonadota</taxon>
        <taxon>Gammaproteobacteria</taxon>
        <taxon>Oceanospirillales</taxon>
        <taxon>Pleioneaceae</taxon>
        <taxon>Aliikangiella</taxon>
    </lineage>
</organism>
<dbReference type="Proteomes" id="UP000317839">
    <property type="component" value="Unassembled WGS sequence"/>
</dbReference>
<accession>A0A545T5H7</accession>
<evidence type="ECO:0000313" key="5">
    <source>
        <dbReference type="Proteomes" id="UP000317839"/>
    </source>
</evidence>
<gene>
    <name evidence="3" type="ORF">FLL45_17270</name>
    <name evidence="4" type="ORF">FLL45_17550</name>
</gene>
<keyword evidence="1" id="KW-0472">Membrane</keyword>
<proteinExistence type="predicted"/>
<evidence type="ECO:0000259" key="2">
    <source>
        <dbReference type="Pfam" id="PF09851"/>
    </source>
</evidence>
<dbReference type="InterPro" id="IPR016410">
    <property type="entry name" value="Phage_imm"/>
</dbReference>
<feature type="domain" description="SHOCT" evidence="2">
    <location>
        <begin position="55"/>
        <end position="81"/>
    </location>
</feature>
<keyword evidence="5" id="KW-1185">Reference proteome</keyword>
<dbReference type="Pfam" id="PF14373">
    <property type="entry name" value="Imm_superinfect"/>
    <property type="match status" value="1"/>
</dbReference>
<dbReference type="EMBL" id="VIKR01000005">
    <property type="protein sequence ID" value="TQV72418.1"/>
    <property type="molecule type" value="Genomic_DNA"/>
</dbReference>
<sequence>MPTIIALVKKHQHTTAIILINIFGGLFFGIGWIVALVWCFVVPNSPEENLSKASELEKLNQLKESGVITQAEFDAQKAAVLNS</sequence>
<reference evidence="4 5" key="1">
    <citation type="submission" date="2019-06" db="EMBL/GenBank/DDBJ databases">
        <title>Draft genome of Aliikangiella marina GYP-15.</title>
        <authorList>
            <person name="Wang G."/>
        </authorList>
    </citation>
    <scope>NUCLEOTIDE SEQUENCE [LARGE SCALE GENOMIC DNA]</scope>
    <source>
        <strain evidence="4 5">GYP-15</strain>
    </source>
</reference>
<dbReference type="AlphaFoldDB" id="A0A545T5H7"/>
<evidence type="ECO:0000256" key="1">
    <source>
        <dbReference type="SAM" id="Phobius"/>
    </source>
</evidence>
<evidence type="ECO:0000313" key="4">
    <source>
        <dbReference type="EMBL" id="TQV72418.1"/>
    </source>
</evidence>
<feature type="transmembrane region" description="Helical" evidence="1">
    <location>
        <begin position="16"/>
        <end position="42"/>
    </location>
</feature>
<dbReference type="InterPro" id="IPR018649">
    <property type="entry name" value="SHOCT"/>
</dbReference>
<dbReference type="OrthoDB" id="5996503at2"/>
<protein>
    <submittedName>
        <fullName evidence="4">Superinfection immunity protein</fullName>
    </submittedName>
</protein>
<evidence type="ECO:0000313" key="3">
    <source>
        <dbReference type="EMBL" id="TQV72415.1"/>
    </source>
</evidence>